<dbReference type="AlphaFoldDB" id="J9G2X9"/>
<feature type="transmembrane region" description="Helical" evidence="1">
    <location>
        <begin position="58"/>
        <end position="76"/>
    </location>
</feature>
<keyword evidence="1" id="KW-1133">Transmembrane helix</keyword>
<dbReference type="Gene3D" id="2.60.40.10">
    <property type="entry name" value="Immunoglobulins"/>
    <property type="match status" value="1"/>
</dbReference>
<dbReference type="InterPro" id="IPR013783">
    <property type="entry name" value="Ig-like_fold"/>
</dbReference>
<keyword evidence="1" id="KW-0472">Membrane</keyword>
<comment type="caution">
    <text evidence="2">The sequence shown here is derived from an EMBL/GenBank/DDBJ whole genome shotgun (WGS) entry which is preliminary data.</text>
</comment>
<protein>
    <submittedName>
        <fullName evidence="2">Uncharacterized protein</fullName>
    </submittedName>
</protein>
<dbReference type="CDD" id="cd14948">
    <property type="entry name" value="BACON"/>
    <property type="match status" value="1"/>
</dbReference>
<name>J9G2X9_9ZZZZ</name>
<keyword evidence="1" id="KW-0812">Transmembrane</keyword>
<evidence type="ECO:0000313" key="2">
    <source>
        <dbReference type="EMBL" id="EJX01204.1"/>
    </source>
</evidence>
<accession>J9G2X9</accession>
<proteinExistence type="predicted"/>
<evidence type="ECO:0000256" key="1">
    <source>
        <dbReference type="SAM" id="Phobius"/>
    </source>
</evidence>
<dbReference type="InterPro" id="IPR024361">
    <property type="entry name" value="BACON"/>
</dbReference>
<reference evidence="2" key="1">
    <citation type="journal article" date="2012" name="PLoS ONE">
        <title>Gene sets for utilization of primary and secondary nutrition supplies in the distal gut of endangered iberian lynx.</title>
        <authorList>
            <person name="Alcaide M."/>
            <person name="Messina E."/>
            <person name="Richter M."/>
            <person name="Bargiela R."/>
            <person name="Peplies J."/>
            <person name="Huws S.A."/>
            <person name="Newbold C.J."/>
            <person name="Golyshin P.N."/>
            <person name="Simon M.A."/>
            <person name="Lopez G."/>
            <person name="Yakimov M.M."/>
            <person name="Ferrer M."/>
        </authorList>
    </citation>
    <scope>NUCLEOTIDE SEQUENCE</scope>
</reference>
<organism evidence="2">
    <name type="scientific">gut metagenome</name>
    <dbReference type="NCBI Taxonomy" id="749906"/>
    <lineage>
        <taxon>unclassified sequences</taxon>
        <taxon>metagenomes</taxon>
        <taxon>organismal metagenomes</taxon>
    </lineage>
</organism>
<gene>
    <name evidence="2" type="ORF">EVA_10690</name>
</gene>
<dbReference type="EMBL" id="AMCI01003053">
    <property type="protein sequence ID" value="EJX01204.1"/>
    <property type="molecule type" value="Genomic_DNA"/>
</dbReference>
<sequence>MKICPKCHSEYVDSLNYCQKCGTPLIDKAAADPAWSNTETSSAEPVILKKKLSLAKKMLLAVLGLTLVLVIVYDYLGSLTSYLRVETTQLVATKTGGEISVGVDCDGLFWTVAECPEWLSTSHGEGKIHISAGANATGKMRKGQIVLESGKHQAAIAVVQTGVASYLQPQQQQLHFPRKGGRLTLKVNTDGGEWQVQYPSYLKANKVDENTLDLSVEENRGTVHEDYLLLTEDNVRAVVKVSQGGICKSCQGKGQMVCPFCSGVSSGYFVCYRCGGTGILRCSACRGAGIID</sequence>